<dbReference type="InterPro" id="IPR006059">
    <property type="entry name" value="SBP"/>
</dbReference>
<accession>A0A1X6X2H9</accession>
<reference evidence="4" key="1">
    <citation type="submission" date="2017-02" db="EMBL/GenBank/DDBJ databases">
        <authorList>
            <person name="Dridi B."/>
        </authorList>
    </citation>
    <scope>NUCLEOTIDE SEQUENCE [LARGE SCALE GENOMIC DNA]</scope>
    <source>
        <strain evidence="4">B Co 03.10</strain>
    </source>
</reference>
<keyword evidence="1 2" id="KW-0732">Signal</keyword>
<evidence type="ECO:0000256" key="2">
    <source>
        <dbReference type="SAM" id="SignalP"/>
    </source>
</evidence>
<sequence length="387" mass="41311">MFTRRLALAVAVPLTLTLAACGGGSPETEPASDTAAAHEYDSFSHDELVAAAEEEGEVTVYSFTSRIAAVEEAFEAEYPGIDLIGHDISSTEQITRLSSEAEAGAPSADVAYISDAPVVLSELVETGILTGYVPERVADTVPQEYQEPLLANRLSTKILMYNEEAHPDGSPIENLWELTEEEWNGKVVMVDPNVRGDYLDLMTEIVLQSDAMAEAYESHAGEAIELDGTQNAGEEFLKRLYENGLVLVDDTDNVNAAVGATGQEDPPVGITSYSDRRDNEEEGWALQASLDTEPAVGITFPASIGMVKDSANPAGARLVADFLMGDDSATGGPGYEPFYVPGDYPVRTDMEAPEDAASLEELGAWDIDPAATAESRGDVSDFLLSLS</sequence>
<name>A0A1X6X2H9_9MICO</name>
<keyword evidence="4" id="KW-1185">Reference proteome</keyword>
<dbReference type="PANTHER" id="PTHR30006">
    <property type="entry name" value="THIAMINE-BINDING PERIPLASMIC PROTEIN-RELATED"/>
    <property type="match status" value="1"/>
</dbReference>
<dbReference type="Proteomes" id="UP000196581">
    <property type="component" value="Unassembled WGS sequence"/>
</dbReference>
<dbReference type="EMBL" id="FWFF01000003">
    <property type="protein sequence ID" value="SLM93034.1"/>
    <property type="molecule type" value="Genomic_DNA"/>
</dbReference>
<organism evidence="3 4">
    <name type="scientific">Brevibacterium yomogidense</name>
    <dbReference type="NCBI Taxonomy" id="946573"/>
    <lineage>
        <taxon>Bacteria</taxon>
        <taxon>Bacillati</taxon>
        <taxon>Actinomycetota</taxon>
        <taxon>Actinomycetes</taxon>
        <taxon>Micrococcales</taxon>
        <taxon>Brevibacteriaceae</taxon>
        <taxon>Brevibacterium</taxon>
    </lineage>
</organism>
<evidence type="ECO:0000313" key="3">
    <source>
        <dbReference type="EMBL" id="SLM93034.1"/>
    </source>
</evidence>
<gene>
    <name evidence="3" type="ORF">FM105_03480</name>
</gene>
<feature type="signal peptide" evidence="2">
    <location>
        <begin position="1"/>
        <end position="22"/>
    </location>
</feature>
<evidence type="ECO:0000256" key="1">
    <source>
        <dbReference type="ARBA" id="ARBA00022729"/>
    </source>
</evidence>
<dbReference type="RefSeq" id="WP_087004789.1">
    <property type="nucleotide sequence ID" value="NZ_FWFF01000003.1"/>
</dbReference>
<evidence type="ECO:0008006" key="5">
    <source>
        <dbReference type="Google" id="ProtNLM"/>
    </source>
</evidence>
<proteinExistence type="predicted"/>
<feature type="chain" id="PRO_5039486359" description="Ferric iron ABC transporter, iron-binding protein" evidence="2">
    <location>
        <begin position="23"/>
        <end position="387"/>
    </location>
</feature>
<dbReference type="AlphaFoldDB" id="A0A1X6X2H9"/>
<evidence type="ECO:0000313" key="4">
    <source>
        <dbReference type="Proteomes" id="UP000196581"/>
    </source>
</evidence>
<dbReference type="Pfam" id="PF01547">
    <property type="entry name" value="SBP_bac_1"/>
    <property type="match status" value="1"/>
</dbReference>
<dbReference type="PROSITE" id="PS51257">
    <property type="entry name" value="PROKAR_LIPOPROTEIN"/>
    <property type="match status" value="1"/>
</dbReference>
<protein>
    <recommendedName>
        <fullName evidence="5">Ferric iron ABC transporter, iron-binding protein</fullName>
    </recommendedName>
</protein>
<dbReference type="Gene3D" id="3.40.190.10">
    <property type="entry name" value="Periplasmic binding protein-like II"/>
    <property type="match status" value="2"/>
</dbReference>
<dbReference type="SUPFAM" id="SSF53850">
    <property type="entry name" value="Periplasmic binding protein-like II"/>
    <property type="match status" value="1"/>
</dbReference>